<evidence type="ECO:0000313" key="1">
    <source>
        <dbReference type="EMBL" id="SHJ94623.1"/>
    </source>
</evidence>
<sequence length="69" mass="7259">MTGTDRPDDATTAAYTDRERAIVAALTRLSVRGPDPDERARAKDRLMLRLAAEFPATTAAPSSGAAIAS</sequence>
<dbReference type="STRING" id="1848.SAMN05443637_101233"/>
<organism evidence="1 2">
    <name type="scientific">Pseudonocardia thermophila</name>
    <dbReference type="NCBI Taxonomy" id="1848"/>
    <lineage>
        <taxon>Bacteria</taxon>
        <taxon>Bacillati</taxon>
        <taxon>Actinomycetota</taxon>
        <taxon>Actinomycetes</taxon>
        <taxon>Pseudonocardiales</taxon>
        <taxon>Pseudonocardiaceae</taxon>
        <taxon>Pseudonocardia</taxon>
    </lineage>
</organism>
<gene>
    <name evidence="1" type="ORF">SAMN05443637_101233</name>
</gene>
<protein>
    <submittedName>
        <fullName evidence="1">Uncharacterized protein</fullName>
    </submittedName>
</protein>
<name>A0A1M6NGA7_PSETH</name>
<accession>A0A1M6NGA7</accession>
<keyword evidence="2" id="KW-1185">Reference proteome</keyword>
<dbReference type="RefSeq" id="WP_073454924.1">
    <property type="nucleotide sequence ID" value="NZ_CALGVN010000063.1"/>
</dbReference>
<reference evidence="1 2" key="1">
    <citation type="submission" date="2016-11" db="EMBL/GenBank/DDBJ databases">
        <authorList>
            <person name="Jaros S."/>
            <person name="Januszkiewicz K."/>
            <person name="Wedrychowicz H."/>
        </authorList>
    </citation>
    <scope>NUCLEOTIDE SEQUENCE [LARGE SCALE GENOMIC DNA]</scope>
    <source>
        <strain evidence="1 2">DSM 43832</strain>
    </source>
</reference>
<dbReference type="Proteomes" id="UP000184363">
    <property type="component" value="Unassembled WGS sequence"/>
</dbReference>
<dbReference type="EMBL" id="FRAP01000001">
    <property type="protein sequence ID" value="SHJ94623.1"/>
    <property type="molecule type" value="Genomic_DNA"/>
</dbReference>
<evidence type="ECO:0000313" key="2">
    <source>
        <dbReference type="Proteomes" id="UP000184363"/>
    </source>
</evidence>
<dbReference type="AlphaFoldDB" id="A0A1M6NGA7"/>
<proteinExistence type="predicted"/>